<gene>
    <name evidence="1" type="ORF">Krac_1124</name>
</gene>
<dbReference type="EMBL" id="ADVG01000005">
    <property type="protein sequence ID" value="EFH80515.1"/>
    <property type="molecule type" value="Genomic_DNA"/>
</dbReference>
<dbReference type="AlphaFoldDB" id="D6U6A4"/>
<proteinExistence type="predicted"/>
<comment type="caution">
    <text evidence="1">The sequence shown here is derived from an EMBL/GenBank/DDBJ whole genome shotgun (WGS) entry which is preliminary data.</text>
</comment>
<protein>
    <submittedName>
        <fullName evidence="1">Uncharacterized protein</fullName>
    </submittedName>
</protein>
<name>D6U6A4_KTERA</name>
<organism evidence="1 2">
    <name type="scientific">Ktedonobacter racemifer DSM 44963</name>
    <dbReference type="NCBI Taxonomy" id="485913"/>
    <lineage>
        <taxon>Bacteria</taxon>
        <taxon>Bacillati</taxon>
        <taxon>Chloroflexota</taxon>
        <taxon>Ktedonobacteria</taxon>
        <taxon>Ktedonobacterales</taxon>
        <taxon>Ktedonobacteraceae</taxon>
        <taxon>Ktedonobacter</taxon>
    </lineage>
</organism>
<accession>D6U6A4</accession>
<dbReference type="RefSeq" id="WP_007923150.1">
    <property type="nucleotide sequence ID" value="NZ_ADVG01000005.1"/>
</dbReference>
<keyword evidence="2" id="KW-1185">Reference proteome</keyword>
<dbReference type="Proteomes" id="UP000004508">
    <property type="component" value="Unassembled WGS sequence"/>
</dbReference>
<evidence type="ECO:0000313" key="1">
    <source>
        <dbReference type="EMBL" id="EFH80515.1"/>
    </source>
</evidence>
<reference evidence="1 2" key="1">
    <citation type="journal article" date="2011" name="Stand. Genomic Sci.">
        <title>Non-contiguous finished genome sequence and contextual data of the filamentous soil bacterium Ktedonobacter racemifer type strain (SOSP1-21).</title>
        <authorList>
            <person name="Chang Y.J."/>
            <person name="Land M."/>
            <person name="Hauser L."/>
            <person name="Chertkov O."/>
            <person name="Del Rio T.G."/>
            <person name="Nolan M."/>
            <person name="Copeland A."/>
            <person name="Tice H."/>
            <person name="Cheng J.F."/>
            <person name="Lucas S."/>
            <person name="Han C."/>
            <person name="Goodwin L."/>
            <person name="Pitluck S."/>
            <person name="Ivanova N."/>
            <person name="Ovchinikova G."/>
            <person name="Pati A."/>
            <person name="Chen A."/>
            <person name="Palaniappan K."/>
            <person name="Mavromatis K."/>
            <person name="Liolios K."/>
            <person name="Brettin T."/>
            <person name="Fiebig A."/>
            <person name="Rohde M."/>
            <person name="Abt B."/>
            <person name="Goker M."/>
            <person name="Detter J.C."/>
            <person name="Woyke T."/>
            <person name="Bristow J."/>
            <person name="Eisen J.A."/>
            <person name="Markowitz V."/>
            <person name="Hugenholtz P."/>
            <person name="Kyrpides N.C."/>
            <person name="Klenk H.P."/>
            <person name="Lapidus A."/>
        </authorList>
    </citation>
    <scope>NUCLEOTIDE SEQUENCE [LARGE SCALE GENOMIC DNA]</scope>
    <source>
        <strain evidence="2">DSM 44963</strain>
    </source>
</reference>
<dbReference type="InParanoid" id="D6U6A4"/>
<evidence type="ECO:0000313" key="2">
    <source>
        <dbReference type="Proteomes" id="UP000004508"/>
    </source>
</evidence>
<sequence length="133" mass="15424">MHAIDQQTSEAHEDYRLLAQALRAYIEQHLLPQATEASFPYTLRKRSGTPLLSLTVLAQVRASRREIIAFFVSDSSRSIGIRGIWHHGVEELFYVQQEHSQFLCRLLRSQDDEVIGEGLRWLSAHILTWHQMI</sequence>